<comment type="caution">
    <text evidence="11">The sequence shown here is derived from an EMBL/GenBank/DDBJ whole genome shotgun (WGS) entry which is preliminary data.</text>
</comment>
<dbReference type="Pfam" id="PF01435">
    <property type="entry name" value="Peptidase_M48"/>
    <property type="match status" value="1"/>
</dbReference>
<dbReference type="GO" id="GO:0005743">
    <property type="term" value="C:mitochondrial inner membrane"/>
    <property type="evidence" value="ECO:0007669"/>
    <property type="project" value="TreeGrafter"/>
</dbReference>
<sequence length="282" mass="32654">MLLSWSARCGVIVKSNLKQLWVCNLHINKYALFYSKSVLSVCRKSKWPTLLQQQGNVGLLQPIRKLHTTRPRYVNPVLVAILRPISKMLAVLVGRGFRKWWQALPKQKREIFIQHFIRNKIRYIGGSTLLGFMGYTYYESHMTTTPFSGRRRFMIFTSDQLFTIAQHTYEMEIAQFSHLMLPQNHPLVEQVRRVGNRILQANNTIPQLYTKEWTVTVIDDPMVNCFVLPSGDIVMFRGMMDVLENDDQVAVVLAHEMSHAILEHAAELLSHGYLLDMLILVP</sequence>
<dbReference type="Gene3D" id="3.30.2010.10">
    <property type="entry name" value="Metalloproteases ('zincins'), catalytic domain"/>
    <property type="match status" value="1"/>
</dbReference>
<accession>A0AAW0W7T3</accession>
<dbReference type="InterPro" id="IPR001915">
    <property type="entry name" value="Peptidase_M48"/>
</dbReference>
<dbReference type="GO" id="GO:0004222">
    <property type="term" value="F:metalloendopeptidase activity"/>
    <property type="evidence" value="ECO:0007669"/>
    <property type="project" value="InterPro"/>
</dbReference>
<evidence type="ECO:0000256" key="4">
    <source>
        <dbReference type="ARBA" id="ARBA00022833"/>
    </source>
</evidence>
<evidence type="ECO:0000256" key="3">
    <source>
        <dbReference type="ARBA" id="ARBA00022801"/>
    </source>
</evidence>
<evidence type="ECO:0000256" key="9">
    <source>
        <dbReference type="RuleBase" id="RU003983"/>
    </source>
</evidence>
<protein>
    <recommendedName>
        <fullName evidence="7">Metalloendopeptidase OMA1, mitochondrial</fullName>
    </recommendedName>
    <alternativeName>
        <fullName evidence="8">Overlapping with the m-AAA protease 1 homolog</fullName>
    </alternativeName>
</protein>
<evidence type="ECO:0000256" key="2">
    <source>
        <dbReference type="ARBA" id="ARBA00022723"/>
    </source>
</evidence>
<dbReference type="InterPro" id="IPR051156">
    <property type="entry name" value="Mito/Outer_Membr_Metalloprot"/>
</dbReference>
<dbReference type="EMBL" id="JARKIK010000082">
    <property type="protein sequence ID" value="KAK8725567.1"/>
    <property type="molecule type" value="Genomic_DNA"/>
</dbReference>
<evidence type="ECO:0000256" key="8">
    <source>
        <dbReference type="ARBA" id="ARBA00042978"/>
    </source>
</evidence>
<dbReference type="GO" id="GO:0034982">
    <property type="term" value="P:mitochondrial protein processing"/>
    <property type="evidence" value="ECO:0007669"/>
    <property type="project" value="TreeGrafter"/>
</dbReference>
<keyword evidence="12" id="KW-1185">Reference proteome</keyword>
<evidence type="ECO:0000313" key="11">
    <source>
        <dbReference type="EMBL" id="KAK8725567.1"/>
    </source>
</evidence>
<reference evidence="11 12" key="1">
    <citation type="journal article" date="2024" name="BMC Genomics">
        <title>Genome assembly of redclaw crayfish (Cherax quadricarinatus) provides insights into its immune adaptation and hypoxia tolerance.</title>
        <authorList>
            <person name="Liu Z."/>
            <person name="Zheng J."/>
            <person name="Li H."/>
            <person name="Fang K."/>
            <person name="Wang S."/>
            <person name="He J."/>
            <person name="Zhou D."/>
            <person name="Weng S."/>
            <person name="Chi M."/>
            <person name="Gu Z."/>
            <person name="He J."/>
            <person name="Li F."/>
            <person name="Wang M."/>
        </authorList>
    </citation>
    <scope>NUCLEOTIDE SEQUENCE [LARGE SCALE GENOMIC DNA]</scope>
    <source>
        <strain evidence="11">ZL_2023a</strain>
    </source>
</reference>
<gene>
    <name evidence="11" type="ORF">OTU49_010622</name>
</gene>
<evidence type="ECO:0000256" key="7">
    <source>
        <dbReference type="ARBA" id="ARBA00040360"/>
    </source>
</evidence>
<keyword evidence="2" id="KW-0479">Metal-binding</keyword>
<name>A0AAW0W7T3_CHEQU</name>
<organism evidence="11 12">
    <name type="scientific">Cherax quadricarinatus</name>
    <name type="common">Australian red claw crayfish</name>
    <dbReference type="NCBI Taxonomy" id="27406"/>
    <lineage>
        <taxon>Eukaryota</taxon>
        <taxon>Metazoa</taxon>
        <taxon>Ecdysozoa</taxon>
        <taxon>Arthropoda</taxon>
        <taxon>Crustacea</taxon>
        <taxon>Multicrustacea</taxon>
        <taxon>Malacostraca</taxon>
        <taxon>Eumalacostraca</taxon>
        <taxon>Eucarida</taxon>
        <taxon>Decapoda</taxon>
        <taxon>Pleocyemata</taxon>
        <taxon>Astacidea</taxon>
        <taxon>Parastacoidea</taxon>
        <taxon>Parastacidae</taxon>
        <taxon>Cherax</taxon>
    </lineage>
</organism>
<dbReference type="GO" id="GO:0006515">
    <property type="term" value="P:protein quality control for misfolded or incompletely synthesized proteins"/>
    <property type="evidence" value="ECO:0007669"/>
    <property type="project" value="TreeGrafter"/>
</dbReference>
<proteinExistence type="inferred from homology"/>
<keyword evidence="4 9" id="KW-0862">Zinc</keyword>
<evidence type="ECO:0000256" key="1">
    <source>
        <dbReference type="ARBA" id="ARBA00022670"/>
    </source>
</evidence>
<feature type="domain" description="Peptidase M48" evidence="10">
    <location>
        <begin position="190"/>
        <end position="280"/>
    </location>
</feature>
<comment type="similarity">
    <text evidence="6 9">Belongs to the peptidase M48 family.</text>
</comment>
<keyword evidence="5 9" id="KW-0482">Metalloprotease</keyword>
<dbReference type="GO" id="GO:0046872">
    <property type="term" value="F:metal ion binding"/>
    <property type="evidence" value="ECO:0007669"/>
    <property type="project" value="UniProtKB-KW"/>
</dbReference>
<dbReference type="PANTHER" id="PTHR22726">
    <property type="entry name" value="METALLOENDOPEPTIDASE OMA1"/>
    <property type="match status" value="1"/>
</dbReference>
<keyword evidence="3 9" id="KW-0378">Hydrolase</keyword>
<evidence type="ECO:0000313" key="12">
    <source>
        <dbReference type="Proteomes" id="UP001445076"/>
    </source>
</evidence>
<dbReference type="Proteomes" id="UP001445076">
    <property type="component" value="Unassembled WGS sequence"/>
</dbReference>
<comment type="cofactor">
    <cofactor evidence="9">
        <name>Zn(2+)</name>
        <dbReference type="ChEBI" id="CHEBI:29105"/>
    </cofactor>
    <text evidence="9">Binds 1 zinc ion per subunit.</text>
</comment>
<keyword evidence="1 9" id="KW-0645">Protease</keyword>
<feature type="non-terminal residue" evidence="11">
    <location>
        <position position="282"/>
    </location>
</feature>
<evidence type="ECO:0000256" key="6">
    <source>
        <dbReference type="ARBA" id="ARBA00038233"/>
    </source>
</evidence>
<evidence type="ECO:0000256" key="5">
    <source>
        <dbReference type="ARBA" id="ARBA00023049"/>
    </source>
</evidence>
<dbReference type="PANTHER" id="PTHR22726:SF1">
    <property type="entry name" value="METALLOENDOPEPTIDASE OMA1, MITOCHONDRIAL"/>
    <property type="match status" value="1"/>
</dbReference>
<dbReference type="AlphaFoldDB" id="A0AAW0W7T3"/>
<evidence type="ECO:0000259" key="10">
    <source>
        <dbReference type="Pfam" id="PF01435"/>
    </source>
</evidence>